<evidence type="ECO:0000313" key="2">
    <source>
        <dbReference type="EMBL" id="MFB9753424.1"/>
    </source>
</evidence>
<accession>A0ABV5VYN6</accession>
<name>A0ABV5VYN6_9BACL</name>
<evidence type="ECO:0000313" key="3">
    <source>
        <dbReference type="Proteomes" id="UP001589619"/>
    </source>
</evidence>
<reference evidence="2 3" key="1">
    <citation type="submission" date="2024-09" db="EMBL/GenBank/DDBJ databases">
        <authorList>
            <person name="Sun Q."/>
            <person name="Mori K."/>
        </authorList>
    </citation>
    <scope>NUCLEOTIDE SEQUENCE [LARGE SCALE GENOMIC DNA]</scope>
    <source>
        <strain evidence="2 3">JCM 12520</strain>
    </source>
</reference>
<dbReference type="Proteomes" id="UP001589619">
    <property type="component" value="Unassembled WGS sequence"/>
</dbReference>
<dbReference type="EMBL" id="JBHMAG010000012">
    <property type="protein sequence ID" value="MFB9753424.1"/>
    <property type="molecule type" value="Genomic_DNA"/>
</dbReference>
<feature type="domain" description="6-hydroxymethylpterin diphosphokinase MptE-like" evidence="1">
    <location>
        <begin position="211"/>
        <end position="382"/>
    </location>
</feature>
<dbReference type="InterPro" id="IPR002826">
    <property type="entry name" value="MptE-like"/>
</dbReference>
<organism evidence="2 3">
    <name type="scientific">Paenibacillus hodogayensis</name>
    <dbReference type="NCBI Taxonomy" id="279208"/>
    <lineage>
        <taxon>Bacteria</taxon>
        <taxon>Bacillati</taxon>
        <taxon>Bacillota</taxon>
        <taxon>Bacilli</taxon>
        <taxon>Bacillales</taxon>
        <taxon>Paenibacillaceae</taxon>
        <taxon>Paenibacillus</taxon>
    </lineage>
</organism>
<dbReference type="PANTHER" id="PTHR41786:SF1">
    <property type="entry name" value="6-HYDROXYMETHYLPTERIN DIPHOSPHOKINASE MPTE-LIKE DOMAIN-CONTAINING PROTEIN"/>
    <property type="match status" value="1"/>
</dbReference>
<dbReference type="PANTHER" id="PTHR41786">
    <property type="entry name" value="MOTILITY ACCESSORY FACTOR MAF"/>
    <property type="match status" value="1"/>
</dbReference>
<sequence>MAESIYANNWASLPDHLKELVPPPEDGAAFAHPGVRIVSGPNGHSVAVIGDGAEQRHTNSPVDPWSEAARWADSLAYKDMRVAFLYGCGFGYPLLEYAKRKKTYTETVVFEQSIPLFTAMLAGIDVRTLLNDPTVRFVVGDRAQMTAQLSLFLSGEFLLRCTMLSFAFTWMAHRHDKQIYLELHEWIWGLLDLCAMSIGNTVHDSLTGLYNTLDNAERIANGAPLSALRNLYAGKPAFIIANGPSLDKNADCLRDAVGKSLILAAESALRPCLERNIVPDAICVTERNPIVYHVHFAGQALPEHLVMAGLTVVDPRIPAEFAGPWLPIFRKHEHSAHWVRDAIADDDAALLGGTSSAHLAFELALWAGADPIVFVGQDLAFGPDKMTHSRLSAYSGERLAGHVRTLQEQEAFAVPGVDGKPVLTTKSWNDFRLWFEHQIGLFPDRTFVDATEGGAAIRGTAIMKLRDVINAYCRAPVGRHLYDHVRTVERAREGRSQPGEKLAAVLVRCEELRDRLRQWEASAAEDLLDCRLVDTMCRLHARQPDAPLPAFAESLLDRTSRAYWKYTRDADLSVYIQHIVFAFHQQINELGEIDTLARISELNGLNGRLLHTLRRLFATIGEQFEAAANRLRPRAAVPQSEDDG</sequence>
<dbReference type="RefSeq" id="WP_344901445.1">
    <property type="nucleotide sequence ID" value="NZ_BAAAYO010000001.1"/>
</dbReference>
<evidence type="ECO:0000259" key="1">
    <source>
        <dbReference type="Pfam" id="PF01973"/>
    </source>
</evidence>
<proteinExistence type="predicted"/>
<protein>
    <submittedName>
        <fullName evidence="2">Motility associated factor glycosyltransferase family protein</fullName>
    </submittedName>
</protein>
<comment type="caution">
    <text evidence="2">The sequence shown here is derived from an EMBL/GenBank/DDBJ whole genome shotgun (WGS) entry which is preliminary data.</text>
</comment>
<gene>
    <name evidence="2" type="ORF">ACFFNY_17805</name>
</gene>
<keyword evidence="3" id="KW-1185">Reference proteome</keyword>
<dbReference type="Pfam" id="PF01973">
    <property type="entry name" value="MptE-like"/>
    <property type="match status" value="1"/>
</dbReference>